<keyword evidence="2" id="KW-1133">Transmembrane helix</keyword>
<protein>
    <recommendedName>
        <fullName evidence="5">Tubulin alpha-6 chain</fullName>
    </recommendedName>
</protein>
<keyword evidence="2" id="KW-0472">Membrane</keyword>
<comment type="caution">
    <text evidence="3">The sequence shown here is derived from an EMBL/GenBank/DDBJ whole genome shotgun (WGS) entry which is preliminary data.</text>
</comment>
<accession>A0A8J5CFA4</accession>
<dbReference type="Proteomes" id="UP000734854">
    <property type="component" value="Unassembled WGS sequence"/>
</dbReference>
<sequence length="239" mass="25702">MRQSWLLSSSPDRASRWRSVYGGPSRLTADPPPSFSAAACRRTAASPKASELLESRSFWSARKFIFVVSQSVFFVGEVDSGDVQPESLFMKELKRRGLDPATLLEEGDGGASIGPLESKEESSGGEGNGGSTKRNGVASAELEKKLSDQRELSMSLNSEGLEGLIPRAKVLLTIGGTFFLGFGPVILVIFALFLALYIYLGPSFVHDASSRAPVSSPPHVDPYALLEEESLSQVAPNLY</sequence>
<keyword evidence="2" id="KW-0812">Transmembrane</keyword>
<keyword evidence="4" id="KW-1185">Reference proteome</keyword>
<evidence type="ECO:0000256" key="2">
    <source>
        <dbReference type="SAM" id="Phobius"/>
    </source>
</evidence>
<feature type="transmembrane region" description="Helical" evidence="2">
    <location>
        <begin position="170"/>
        <end position="200"/>
    </location>
</feature>
<dbReference type="EMBL" id="JACMSC010000019">
    <property type="protein sequence ID" value="KAG6473339.1"/>
    <property type="molecule type" value="Genomic_DNA"/>
</dbReference>
<organism evidence="3 4">
    <name type="scientific">Zingiber officinale</name>
    <name type="common">Ginger</name>
    <name type="synonym">Amomum zingiber</name>
    <dbReference type="NCBI Taxonomy" id="94328"/>
    <lineage>
        <taxon>Eukaryota</taxon>
        <taxon>Viridiplantae</taxon>
        <taxon>Streptophyta</taxon>
        <taxon>Embryophyta</taxon>
        <taxon>Tracheophyta</taxon>
        <taxon>Spermatophyta</taxon>
        <taxon>Magnoliopsida</taxon>
        <taxon>Liliopsida</taxon>
        <taxon>Zingiberales</taxon>
        <taxon>Zingiberaceae</taxon>
        <taxon>Zingiber</taxon>
    </lineage>
</organism>
<evidence type="ECO:0008006" key="5">
    <source>
        <dbReference type="Google" id="ProtNLM"/>
    </source>
</evidence>
<evidence type="ECO:0000313" key="4">
    <source>
        <dbReference type="Proteomes" id="UP000734854"/>
    </source>
</evidence>
<reference evidence="3 4" key="1">
    <citation type="submission" date="2020-08" db="EMBL/GenBank/DDBJ databases">
        <title>Plant Genome Project.</title>
        <authorList>
            <person name="Zhang R.-G."/>
        </authorList>
    </citation>
    <scope>NUCLEOTIDE SEQUENCE [LARGE SCALE GENOMIC DNA]</scope>
    <source>
        <tissue evidence="3">Rhizome</tissue>
    </source>
</reference>
<dbReference type="AlphaFoldDB" id="A0A8J5CFA4"/>
<dbReference type="PANTHER" id="PTHR35699">
    <property type="entry name" value="F2J10.10 PROTEIN"/>
    <property type="match status" value="1"/>
</dbReference>
<name>A0A8J5CFA4_ZINOF</name>
<gene>
    <name evidence="3" type="ORF">ZIOFF_067254</name>
</gene>
<evidence type="ECO:0000256" key="1">
    <source>
        <dbReference type="SAM" id="MobiDB-lite"/>
    </source>
</evidence>
<evidence type="ECO:0000313" key="3">
    <source>
        <dbReference type="EMBL" id="KAG6473339.1"/>
    </source>
</evidence>
<proteinExistence type="predicted"/>
<dbReference type="PANTHER" id="PTHR35699:SF1">
    <property type="entry name" value="F2J10.10 PROTEIN"/>
    <property type="match status" value="1"/>
</dbReference>
<feature type="region of interest" description="Disordered" evidence="1">
    <location>
        <begin position="101"/>
        <end position="140"/>
    </location>
</feature>